<evidence type="ECO:0000313" key="6">
    <source>
        <dbReference type="Proteomes" id="UP000283713"/>
    </source>
</evidence>
<feature type="transmembrane region" description="Helical" evidence="1">
    <location>
        <begin position="251"/>
        <end position="268"/>
    </location>
</feature>
<evidence type="ECO:0000313" key="3">
    <source>
        <dbReference type="EMBL" id="RGL81748.1"/>
    </source>
</evidence>
<protein>
    <submittedName>
        <fullName evidence="3">Uncharacterized protein</fullName>
    </submittedName>
</protein>
<dbReference type="Proteomes" id="UP000283713">
    <property type="component" value="Unassembled WGS sequence"/>
</dbReference>
<feature type="transmembrane region" description="Helical" evidence="1">
    <location>
        <begin position="49"/>
        <end position="75"/>
    </location>
</feature>
<dbReference type="EMBL" id="QRKA01000001">
    <property type="protein sequence ID" value="RHH82944.1"/>
    <property type="molecule type" value="Genomic_DNA"/>
</dbReference>
<accession>A0A3E4SVB2</accession>
<proteinExistence type="predicted"/>
<organism evidence="3 5">
    <name type="scientific">Phocaeicola vulgatus</name>
    <name type="common">Bacteroides vulgatus</name>
    <dbReference type="NCBI Taxonomy" id="821"/>
    <lineage>
        <taxon>Bacteria</taxon>
        <taxon>Pseudomonadati</taxon>
        <taxon>Bacteroidota</taxon>
        <taxon>Bacteroidia</taxon>
        <taxon>Bacteroidales</taxon>
        <taxon>Bacteroidaceae</taxon>
        <taxon>Phocaeicola</taxon>
    </lineage>
</organism>
<name>A0A3E4SVB2_PHOVU</name>
<reference evidence="5 6" key="1">
    <citation type="submission" date="2018-08" db="EMBL/GenBank/DDBJ databases">
        <title>A genome reference for cultivated species of the human gut microbiota.</title>
        <authorList>
            <person name="Zou Y."/>
            <person name="Xue W."/>
            <person name="Luo G."/>
        </authorList>
    </citation>
    <scope>NUCLEOTIDE SEQUENCE [LARGE SCALE GENOMIC DNA]</scope>
    <source>
        <strain evidence="4 6">AM16-6</strain>
        <strain evidence="3 5">TF05-18</strain>
    </source>
</reference>
<feature type="transmembrane region" description="Helical" evidence="1">
    <location>
        <begin position="82"/>
        <end position="104"/>
    </location>
</feature>
<keyword evidence="1" id="KW-1133">Transmembrane helix</keyword>
<keyword evidence="1" id="KW-0472">Membrane</keyword>
<dbReference type="AlphaFoldDB" id="A0A3E4SVB2"/>
<evidence type="ECO:0000256" key="1">
    <source>
        <dbReference type="SAM" id="Phobius"/>
    </source>
</evidence>
<evidence type="ECO:0000313" key="4">
    <source>
        <dbReference type="EMBL" id="RHH82944.1"/>
    </source>
</evidence>
<dbReference type="Proteomes" id="UP000261278">
    <property type="component" value="Unassembled WGS sequence"/>
</dbReference>
<feature type="transmembrane region" description="Helical" evidence="1">
    <location>
        <begin position="7"/>
        <end position="29"/>
    </location>
</feature>
<evidence type="ECO:0000313" key="2">
    <source>
        <dbReference type="EMBL" id="KAB6573773.1"/>
    </source>
</evidence>
<dbReference type="RefSeq" id="WP_009316587.1">
    <property type="nucleotide sequence ID" value="NZ_JAHPXM010000128.1"/>
</dbReference>
<dbReference type="PROSITE" id="PS51257">
    <property type="entry name" value="PROKAR_LIPOPROTEIN"/>
    <property type="match status" value="1"/>
</dbReference>
<reference evidence="2 7" key="2">
    <citation type="journal article" date="2019" name="Nat. Med.">
        <title>A library of human gut bacterial isolates paired with longitudinal multiomics data enables mechanistic microbiome research.</title>
        <authorList>
            <person name="Poyet M."/>
            <person name="Groussin M."/>
            <person name="Gibbons S.M."/>
            <person name="Avila-Pacheco J."/>
            <person name="Jiang X."/>
            <person name="Kearney S.M."/>
            <person name="Perrotta A.R."/>
            <person name="Berdy B."/>
            <person name="Zhao S."/>
            <person name="Lieberman T.D."/>
            <person name="Swanson P.K."/>
            <person name="Smith M."/>
            <person name="Roesemann S."/>
            <person name="Alexander J.E."/>
            <person name="Rich S.A."/>
            <person name="Livny J."/>
            <person name="Vlamakis H."/>
            <person name="Clish C."/>
            <person name="Bullock K."/>
            <person name="Deik A."/>
            <person name="Scott J."/>
            <person name="Pierce K.A."/>
            <person name="Xavier R.J."/>
            <person name="Alm E.J."/>
        </authorList>
    </citation>
    <scope>NUCLEOTIDE SEQUENCE [LARGE SCALE GENOMIC DNA]</scope>
    <source>
        <strain evidence="2 7">BIOML-A110</strain>
    </source>
</reference>
<feature type="transmembrane region" description="Helical" evidence="1">
    <location>
        <begin position="275"/>
        <end position="292"/>
    </location>
</feature>
<keyword evidence="1" id="KW-0812">Transmembrane</keyword>
<dbReference type="Proteomes" id="UP000462922">
    <property type="component" value="Unassembled WGS sequence"/>
</dbReference>
<evidence type="ECO:0000313" key="7">
    <source>
        <dbReference type="Proteomes" id="UP000462922"/>
    </source>
</evidence>
<dbReference type="EMBL" id="QSSN01000033">
    <property type="protein sequence ID" value="RGL81748.1"/>
    <property type="molecule type" value="Genomic_DNA"/>
</dbReference>
<sequence length="336" mass="38561">MKHLKKNCIYFIVIFTIAVACGFAGLVIKEVNKGTFYDLPTEEALSFCVQLGLTAFTSLIPYSLSVATFLVFWAMDREKWTGFFRTLAIGLILVLPLSAMTYYYDWFVRPQMMVISVGKIVDMNHSYPRSLADKYGISIEQILNKKPMSMSKTKLIAQIDSLETSFQADIDTCGLLLSILPDTLASKAYDSYRLREIGVVYQDAVHPVANEDSLRLVAHTELYQHAIGAWETSNELRRHRLEYFGRTLNTGYIYIAYILFAFLGYLLRFKPIKKILAVFAILIVAAWIYHEINSIVQEYAKKLNTESHQIVDDTYKEIDAIRESKQREMKTDTQLE</sequence>
<evidence type="ECO:0000313" key="5">
    <source>
        <dbReference type="Proteomes" id="UP000261278"/>
    </source>
</evidence>
<gene>
    <name evidence="4" type="ORF">DW193_00040</name>
    <name evidence="3" type="ORF">DXC44_19215</name>
    <name evidence="2" type="ORF">GAY76_09695</name>
</gene>
<dbReference type="EMBL" id="WDAX01000019">
    <property type="protein sequence ID" value="KAB6573773.1"/>
    <property type="molecule type" value="Genomic_DNA"/>
</dbReference>
<comment type="caution">
    <text evidence="3">The sequence shown here is derived from an EMBL/GenBank/DDBJ whole genome shotgun (WGS) entry which is preliminary data.</text>
</comment>